<sequence>MVFAKVNTMTPPSPKIADSHAQWASQELLVIREIARLLGRSLDPGHTIREMLRLLSEFLGLNRGRVVLPDAEGGQLAIRYAYGLTEAEMRRGRYAVGEGITGRVYASGQTLIVQDIDAEPGFLCRAVERSRLPQETVAFLALPIEMDNQVAGVLGVHRLRHRNRQFAQDVQILRIVATLIAQILKINALVAQRTARLESENRALKFALERSAALHGIVGESPLIVNALRQIEQVADTDATVLLLGESGTGKELFARALHLFSARRDAPFIKVNCGAIPETLFESELFGHEKGAFTGATAGRPGRFEQADGGTLFLDEIGDLPLPMQVKLLRVLQERTVQRIGGRHEIPVNVRIVAATSHDLQQRVAQGQFRLDLYYRLNVIPVRLPSLRERPEDVRSLTRYFLNHINQTYQRSVNITPDALDRLAAYSWPGNVRQLRNVLERMALLAANQTITASDVQAVLATESVPSSAAIAPEFPVSATVQPGGVVRPYRLVREEERAAIMDALTQTRGNKSRAAQRLGLTLRQLNYRIKLLGISLPR</sequence>
<dbReference type="PROSITE" id="PS00688">
    <property type="entry name" value="SIGMA54_INTERACT_3"/>
    <property type="match status" value="1"/>
</dbReference>
<dbReference type="PRINTS" id="PR01590">
    <property type="entry name" value="HTHFIS"/>
</dbReference>
<keyword evidence="4" id="KW-0238">DNA-binding</keyword>
<dbReference type="GO" id="GO:0006355">
    <property type="term" value="P:regulation of DNA-templated transcription"/>
    <property type="evidence" value="ECO:0007669"/>
    <property type="project" value="InterPro"/>
</dbReference>
<dbReference type="PROSITE" id="PS50045">
    <property type="entry name" value="SIGMA54_INTERACT_4"/>
    <property type="match status" value="1"/>
</dbReference>
<dbReference type="Gene3D" id="3.40.50.300">
    <property type="entry name" value="P-loop containing nucleotide triphosphate hydrolases"/>
    <property type="match status" value="1"/>
</dbReference>
<keyword evidence="3" id="KW-0805">Transcription regulation</keyword>
<evidence type="ECO:0000256" key="5">
    <source>
        <dbReference type="ARBA" id="ARBA00023163"/>
    </source>
</evidence>
<dbReference type="SUPFAM" id="SSF55781">
    <property type="entry name" value="GAF domain-like"/>
    <property type="match status" value="1"/>
</dbReference>
<keyword evidence="2" id="KW-0067">ATP-binding</keyword>
<evidence type="ECO:0000256" key="3">
    <source>
        <dbReference type="ARBA" id="ARBA00023015"/>
    </source>
</evidence>
<dbReference type="Pfam" id="PF02954">
    <property type="entry name" value="HTH_8"/>
    <property type="match status" value="1"/>
</dbReference>
<dbReference type="PANTHER" id="PTHR32071">
    <property type="entry name" value="TRANSCRIPTIONAL REGULATORY PROTEIN"/>
    <property type="match status" value="1"/>
</dbReference>
<comment type="caution">
    <text evidence="7">The sequence shown here is derived from an EMBL/GenBank/DDBJ whole genome shotgun (WGS) entry which is preliminary data.</text>
</comment>
<dbReference type="FunFam" id="3.40.50.300:FF:000006">
    <property type="entry name" value="DNA-binding transcriptional regulator NtrC"/>
    <property type="match status" value="1"/>
</dbReference>
<feature type="domain" description="Sigma-54 factor interaction" evidence="6">
    <location>
        <begin position="217"/>
        <end position="445"/>
    </location>
</feature>
<dbReference type="SMART" id="SM00065">
    <property type="entry name" value="GAF"/>
    <property type="match status" value="1"/>
</dbReference>
<dbReference type="CDD" id="cd00009">
    <property type="entry name" value="AAA"/>
    <property type="match status" value="1"/>
</dbReference>
<keyword evidence="8" id="KW-1185">Reference proteome</keyword>
<dbReference type="SUPFAM" id="SSF52540">
    <property type="entry name" value="P-loop containing nucleoside triphosphate hydrolases"/>
    <property type="match status" value="1"/>
</dbReference>
<dbReference type="Pfam" id="PF25601">
    <property type="entry name" value="AAA_lid_14"/>
    <property type="match status" value="1"/>
</dbReference>
<dbReference type="PROSITE" id="PS00675">
    <property type="entry name" value="SIGMA54_INTERACT_1"/>
    <property type="match status" value="1"/>
</dbReference>
<dbReference type="InterPro" id="IPR027417">
    <property type="entry name" value="P-loop_NTPase"/>
</dbReference>
<proteinExistence type="predicted"/>
<accession>A0A5C7EK53</accession>
<dbReference type="Pfam" id="PF00158">
    <property type="entry name" value="Sigma54_activat"/>
    <property type="match status" value="1"/>
</dbReference>
<keyword evidence="1" id="KW-0547">Nucleotide-binding</keyword>
<dbReference type="Proteomes" id="UP000321201">
    <property type="component" value="Unassembled WGS sequence"/>
</dbReference>
<evidence type="ECO:0000259" key="6">
    <source>
        <dbReference type="PROSITE" id="PS50045"/>
    </source>
</evidence>
<evidence type="ECO:0000256" key="1">
    <source>
        <dbReference type="ARBA" id="ARBA00022741"/>
    </source>
</evidence>
<dbReference type="Gene3D" id="3.30.450.40">
    <property type="match status" value="1"/>
</dbReference>
<dbReference type="Gene3D" id="1.10.10.60">
    <property type="entry name" value="Homeodomain-like"/>
    <property type="match status" value="1"/>
</dbReference>
<evidence type="ECO:0000256" key="4">
    <source>
        <dbReference type="ARBA" id="ARBA00023125"/>
    </source>
</evidence>
<dbReference type="InParanoid" id="A0A5C7EK53"/>
<dbReference type="GO" id="GO:0043565">
    <property type="term" value="F:sequence-specific DNA binding"/>
    <property type="evidence" value="ECO:0007669"/>
    <property type="project" value="InterPro"/>
</dbReference>
<dbReference type="InterPro" id="IPR003018">
    <property type="entry name" value="GAF"/>
</dbReference>
<dbReference type="RefSeq" id="WP_147798990.1">
    <property type="nucleotide sequence ID" value="NZ_VPFL01000004.1"/>
</dbReference>
<keyword evidence="5" id="KW-0804">Transcription</keyword>
<evidence type="ECO:0000313" key="8">
    <source>
        <dbReference type="Proteomes" id="UP000321201"/>
    </source>
</evidence>
<dbReference type="InterPro" id="IPR029016">
    <property type="entry name" value="GAF-like_dom_sf"/>
</dbReference>
<dbReference type="GO" id="GO:0005524">
    <property type="term" value="F:ATP binding"/>
    <property type="evidence" value="ECO:0007669"/>
    <property type="project" value="UniProtKB-KW"/>
</dbReference>
<dbReference type="EMBL" id="VPFL01000004">
    <property type="protein sequence ID" value="TXF12908.1"/>
    <property type="molecule type" value="Genomic_DNA"/>
</dbReference>
<dbReference type="SUPFAM" id="SSF46689">
    <property type="entry name" value="Homeodomain-like"/>
    <property type="match status" value="1"/>
</dbReference>
<dbReference type="FunCoup" id="A0A5C7EK53">
    <property type="interactions" value="125"/>
</dbReference>
<dbReference type="InterPro" id="IPR025944">
    <property type="entry name" value="Sigma_54_int_dom_CS"/>
</dbReference>
<dbReference type="SMART" id="SM00382">
    <property type="entry name" value="AAA"/>
    <property type="match status" value="1"/>
</dbReference>
<dbReference type="Pfam" id="PF01590">
    <property type="entry name" value="GAF"/>
    <property type="match status" value="1"/>
</dbReference>
<dbReference type="InterPro" id="IPR025662">
    <property type="entry name" value="Sigma_54_int_dom_ATP-bd_1"/>
</dbReference>
<dbReference type="AlphaFoldDB" id="A0A5C7EK53"/>
<dbReference type="PROSITE" id="PS00676">
    <property type="entry name" value="SIGMA54_INTERACT_2"/>
    <property type="match status" value="1"/>
</dbReference>
<dbReference type="InterPro" id="IPR009057">
    <property type="entry name" value="Homeodomain-like_sf"/>
</dbReference>
<evidence type="ECO:0000313" key="7">
    <source>
        <dbReference type="EMBL" id="TXF12908.1"/>
    </source>
</evidence>
<dbReference type="InterPro" id="IPR058031">
    <property type="entry name" value="AAA_lid_NorR"/>
</dbReference>
<protein>
    <submittedName>
        <fullName evidence="7">GAF domain-containing protein</fullName>
    </submittedName>
</protein>
<dbReference type="InterPro" id="IPR002197">
    <property type="entry name" value="HTH_Fis"/>
</dbReference>
<evidence type="ECO:0000256" key="2">
    <source>
        <dbReference type="ARBA" id="ARBA00022840"/>
    </source>
</evidence>
<dbReference type="OrthoDB" id="5287622at2"/>
<dbReference type="InterPro" id="IPR002078">
    <property type="entry name" value="Sigma_54_int"/>
</dbReference>
<gene>
    <name evidence="7" type="ORF">FR698_04580</name>
</gene>
<reference evidence="7 8" key="1">
    <citation type="submission" date="2019-08" db="EMBL/GenBank/DDBJ databases">
        <title>Pelomicrobium methylotrophicum gen. nov., sp. nov. a moderately thermophilic, facultatively anaerobic, lithoautotrophic and methylotrophic bacterium isolated from a terrestrial mud volcano.</title>
        <authorList>
            <person name="Slobodkina G.B."/>
            <person name="Merkel A.Y."/>
            <person name="Slobodkin A.I."/>
        </authorList>
    </citation>
    <scope>NUCLEOTIDE SEQUENCE [LARGE SCALE GENOMIC DNA]</scope>
    <source>
        <strain evidence="7 8">SM250</strain>
    </source>
</reference>
<dbReference type="InterPro" id="IPR025943">
    <property type="entry name" value="Sigma_54_int_dom_ATP-bd_2"/>
</dbReference>
<name>A0A5C7EK53_9PROT</name>
<organism evidence="7 8">
    <name type="scientific">Pelomicrobium methylotrophicum</name>
    <dbReference type="NCBI Taxonomy" id="2602750"/>
    <lineage>
        <taxon>Bacteria</taxon>
        <taxon>Pseudomonadati</taxon>
        <taxon>Pseudomonadota</taxon>
        <taxon>Hydrogenophilia</taxon>
        <taxon>Hydrogenophilia incertae sedis</taxon>
        <taxon>Pelomicrobium</taxon>
    </lineage>
</organism>
<dbReference type="InterPro" id="IPR003593">
    <property type="entry name" value="AAA+_ATPase"/>
</dbReference>
<dbReference type="Gene3D" id="1.10.8.60">
    <property type="match status" value="1"/>
</dbReference>